<dbReference type="AlphaFoldDB" id="A0AAQ2XVW7"/>
<gene>
    <name evidence="5" type="ORF">PUN50_13380</name>
</gene>
<dbReference type="PROSITE" id="PS51755">
    <property type="entry name" value="OMPR_PHOB"/>
    <property type="match status" value="1"/>
</dbReference>
<dbReference type="Gene3D" id="1.10.10.10">
    <property type="entry name" value="Winged helix-like DNA-binding domain superfamily/Winged helix DNA-binding domain"/>
    <property type="match status" value="1"/>
</dbReference>
<evidence type="ECO:0000259" key="4">
    <source>
        <dbReference type="PROSITE" id="PS51755"/>
    </source>
</evidence>
<protein>
    <submittedName>
        <fullName evidence="5">Winged helix-turn-helix domain-containing protein</fullName>
    </submittedName>
</protein>
<keyword evidence="1 2" id="KW-0238">DNA-binding</keyword>
<reference evidence="5" key="1">
    <citation type="submission" date="2023-02" db="EMBL/GenBank/DDBJ databases">
        <title>Isolation, identification, and genome analysis of Vibrio campbellii in the Penaeus vannamei larvae stage.</title>
        <authorList>
            <person name="Huang T."/>
            <person name="Zhang B."/>
        </authorList>
    </citation>
    <scope>NUCLEOTIDE SEQUENCE</scope>
    <source>
        <strain evidence="5">20220413_1</strain>
    </source>
</reference>
<proteinExistence type="predicted"/>
<evidence type="ECO:0000256" key="3">
    <source>
        <dbReference type="SAM" id="Phobius"/>
    </source>
</evidence>
<dbReference type="InterPro" id="IPR036388">
    <property type="entry name" value="WH-like_DNA-bd_sf"/>
</dbReference>
<keyword evidence="3" id="KW-0812">Transmembrane</keyword>
<evidence type="ECO:0000256" key="1">
    <source>
        <dbReference type="ARBA" id="ARBA00023125"/>
    </source>
</evidence>
<dbReference type="SUPFAM" id="SSF46894">
    <property type="entry name" value="C-terminal effector domain of the bipartite response regulators"/>
    <property type="match status" value="1"/>
</dbReference>
<evidence type="ECO:0000256" key="2">
    <source>
        <dbReference type="PROSITE-ProRule" id="PRU01091"/>
    </source>
</evidence>
<dbReference type="InterPro" id="IPR001867">
    <property type="entry name" value="OmpR/PhoB-type_DNA-bd"/>
</dbReference>
<name>A0AAQ2XVW7_9VIBR</name>
<evidence type="ECO:0000313" key="6">
    <source>
        <dbReference type="Proteomes" id="UP001219537"/>
    </source>
</evidence>
<dbReference type="GO" id="GO:0003677">
    <property type="term" value="F:DNA binding"/>
    <property type="evidence" value="ECO:0007669"/>
    <property type="project" value="UniProtKB-UniRule"/>
</dbReference>
<accession>A0AAQ2XVW7</accession>
<feature type="DNA-binding region" description="OmpR/PhoB-type" evidence="2">
    <location>
        <begin position="12"/>
        <end position="113"/>
    </location>
</feature>
<feature type="transmembrane region" description="Helical" evidence="3">
    <location>
        <begin position="145"/>
        <end position="165"/>
    </location>
</feature>
<dbReference type="EMBL" id="CP117988">
    <property type="protein sequence ID" value="WDG07707.1"/>
    <property type="molecule type" value="Genomic_DNA"/>
</dbReference>
<keyword evidence="3" id="KW-0472">Membrane</keyword>
<organism evidence="5 6">
    <name type="scientific">Vibrio campbellii</name>
    <dbReference type="NCBI Taxonomy" id="680"/>
    <lineage>
        <taxon>Bacteria</taxon>
        <taxon>Pseudomonadati</taxon>
        <taxon>Pseudomonadota</taxon>
        <taxon>Gammaproteobacteria</taxon>
        <taxon>Vibrionales</taxon>
        <taxon>Vibrionaceae</taxon>
        <taxon>Vibrio</taxon>
    </lineage>
</organism>
<dbReference type="Proteomes" id="UP001219537">
    <property type="component" value="Chromosome 1"/>
</dbReference>
<sequence length="508" mass="58263">MRDVLQQAKQTNSQIVIGELIYNPETQTLHKQASTIDLEPRTVELLELLLTSVGHPLSAETIIETIWQSKFISKNVLTNRISTLRALLQEHLPEHDAAKLLVTYPRKGYFLNQANVRLLQPKKSGKRKAKLAETEPSRSSRKLGFVYGLCALFAVTSIGLGVTLWQQQGISTQQTRNQLLIPKVELLLNRVDAIGTAAREYRTVVKAILLQQQVEYPYTDIANQDAPSYFLDPINETPYFPGARNMQTSDYLLNIELKDSPTEGQLKAQMNLIYPATGKLAFRNEYTLRIAHLQSDLFNLHTDIARYFNLPEPSKSAWHFTKEHEKMLLDEKFPTESVKHMDEFTAITIARHLALYEQDKSKLEEYLIQAQSAFDILPDELNLWLGLLHYKLGDLDKAKTLLTTPAGDSRIQNALVYTFVSHIAYKQNKLDQFRLNYMESLVALLRVMPSEELFSRLSQPESKETCLQPWTKLRVSIQDKEIVMRWKALIEEYCTNIDSEINPIKTKT</sequence>
<keyword evidence="3" id="KW-1133">Transmembrane helix</keyword>
<dbReference type="GO" id="GO:0006355">
    <property type="term" value="P:regulation of DNA-templated transcription"/>
    <property type="evidence" value="ECO:0007669"/>
    <property type="project" value="InterPro"/>
</dbReference>
<dbReference type="Pfam" id="PF00486">
    <property type="entry name" value="Trans_reg_C"/>
    <property type="match status" value="1"/>
</dbReference>
<dbReference type="RefSeq" id="WP_274290512.1">
    <property type="nucleotide sequence ID" value="NZ_CP117988.1"/>
</dbReference>
<dbReference type="GO" id="GO:0000160">
    <property type="term" value="P:phosphorelay signal transduction system"/>
    <property type="evidence" value="ECO:0007669"/>
    <property type="project" value="InterPro"/>
</dbReference>
<dbReference type="InterPro" id="IPR016032">
    <property type="entry name" value="Sig_transdc_resp-reg_C-effctor"/>
</dbReference>
<dbReference type="SMART" id="SM00862">
    <property type="entry name" value="Trans_reg_C"/>
    <property type="match status" value="1"/>
</dbReference>
<evidence type="ECO:0000313" key="5">
    <source>
        <dbReference type="EMBL" id="WDG07707.1"/>
    </source>
</evidence>
<feature type="domain" description="OmpR/PhoB-type" evidence="4">
    <location>
        <begin position="12"/>
        <end position="113"/>
    </location>
</feature>